<name>A0A6G9HT17_KLEPN</name>
<evidence type="ECO:0000313" key="2">
    <source>
        <dbReference type="EMBL" id="QIQ14181.1"/>
    </source>
</evidence>
<keyword evidence="1" id="KW-0472">Membrane</keyword>
<reference evidence="2" key="1">
    <citation type="submission" date="2018-12" db="EMBL/GenBank/DDBJ databases">
        <authorList>
            <person name="Liu L."/>
        </authorList>
    </citation>
    <scope>NUCLEOTIDE SEQUENCE</scope>
    <source>
        <strain evidence="2">K199</strain>
        <plasmid evidence="2">pK199_rmpA2</plasmid>
    </source>
</reference>
<organism evidence="2">
    <name type="scientific">Klebsiella pneumoniae</name>
    <dbReference type="NCBI Taxonomy" id="573"/>
    <lineage>
        <taxon>Bacteria</taxon>
        <taxon>Pseudomonadati</taxon>
        <taxon>Pseudomonadota</taxon>
        <taxon>Gammaproteobacteria</taxon>
        <taxon>Enterobacterales</taxon>
        <taxon>Enterobacteriaceae</taxon>
        <taxon>Klebsiella/Raoultella group</taxon>
        <taxon>Klebsiella</taxon>
        <taxon>Klebsiella pneumoniae complex</taxon>
    </lineage>
</organism>
<evidence type="ECO:0000256" key="1">
    <source>
        <dbReference type="SAM" id="Phobius"/>
    </source>
</evidence>
<geneLocation type="plasmid" evidence="2">
    <name>pK199_rmpA2</name>
</geneLocation>
<keyword evidence="1" id="KW-1133">Transmembrane helix</keyword>
<proteinExistence type="predicted"/>
<keyword evidence="1" id="KW-0812">Transmembrane</keyword>
<sequence length="44" mass="4990">MVQVMTHKMIIRSRSAILVTEKVKKTLTFVLVVVVMVITTSTTR</sequence>
<protein>
    <submittedName>
        <fullName evidence="2">Uncharacterized protein</fullName>
    </submittedName>
</protein>
<feature type="transmembrane region" description="Helical" evidence="1">
    <location>
        <begin position="26"/>
        <end position="43"/>
    </location>
</feature>
<accession>A0A6G9HT17</accession>
<keyword evidence="2" id="KW-0614">Plasmid</keyword>
<dbReference type="AlphaFoldDB" id="A0A6G9HT17"/>
<dbReference type="EMBL" id="MK347229">
    <property type="protein sequence ID" value="QIQ14181.1"/>
    <property type="molecule type" value="Genomic_DNA"/>
</dbReference>